<reference evidence="5" key="1">
    <citation type="journal article" date="2019" name="Int. J. Syst. Evol. Microbiol.">
        <title>The Global Catalogue of Microorganisms (GCM) 10K type strain sequencing project: providing services to taxonomists for standard genome sequencing and annotation.</title>
        <authorList>
            <consortium name="The Broad Institute Genomics Platform"/>
            <consortium name="The Broad Institute Genome Sequencing Center for Infectious Disease"/>
            <person name="Wu L."/>
            <person name="Ma J."/>
        </authorList>
    </citation>
    <scope>NUCLEOTIDE SEQUENCE [LARGE SCALE GENOMIC DNA]</scope>
    <source>
        <strain evidence="5">CGMCC 1.18439</strain>
    </source>
</reference>
<dbReference type="InterPro" id="IPR050595">
    <property type="entry name" value="Bact_response_regulator"/>
</dbReference>
<dbReference type="Gene3D" id="3.40.50.2300">
    <property type="match status" value="1"/>
</dbReference>
<dbReference type="Pfam" id="PF00072">
    <property type="entry name" value="Response_reg"/>
    <property type="match status" value="1"/>
</dbReference>
<dbReference type="PANTHER" id="PTHR44591:SF23">
    <property type="entry name" value="CHEY SUBFAMILY"/>
    <property type="match status" value="1"/>
</dbReference>
<gene>
    <name evidence="4" type="ORF">GCM10017783_01900</name>
</gene>
<evidence type="ECO:0000259" key="3">
    <source>
        <dbReference type="PROSITE" id="PS50110"/>
    </source>
</evidence>
<dbReference type="InterPro" id="IPR001789">
    <property type="entry name" value="Sig_transdc_resp-reg_receiver"/>
</dbReference>
<dbReference type="InterPro" id="IPR011006">
    <property type="entry name" value="CheY-like_superfamily"/>
</dbReference>
<sequence length="141" mass="15649">MPDETSPTPSYLFTHIPLEERSMAKILIVDDSPADIRFMTEVLRGMGHTVASTSDPANTEQMIASESPELVLLDVVMPERNGYEVLRGIKREFPAPSFKVIFVSSKGSETDIKWGLRQGAADYIIKPYTPADVQGVLSRHL</sequence>
<evidence type="ECO:0000313" key="4">
    <source>
        <dbReference type="EMBL" id="GHF93646.1"/>
    </source>
</evidence>
<evidence type="ECO:0000313" key="5">
    <source>
        <dbReference type="Proteomes" id="UP000632154"/>
    </source>
</evidence>
<evidence type="ECO:0000256" key="2">
    <source>
        <dbReference type="PROSITE-ProRule" id="PRU00169"/>
    </source>
</evidence>
<accession>A0ABQ3JZE6</accession>
<dbReference type="SMART" id="SM00448">
    <property type="entry name" value="REC"/>
    <property type="match status" value="1"/>
</dbReference>
<feature type="domain" description="Response regulatory" evidence="3">
    <location>
        <begin position="25"/>
        <end position="141"/>
    </location>
</feature>
<dbReference type="CDD" id="cd00156">
    <property type="entry name" value="REC"/>
    <property type="match status" value="1"/>
</dbReference>
<keyword evidence="5" id="KW-1185">Reference proteome</keyword>
<dbReference type="Proteomes" id="UP000632154">
    <property type="component" value="Unassembled WGS sequence"/>
</dbReference>
<name>A0ABQ3JZE6_9DEIO</name>
<dbReference type="EMBL" id="BNAL01000002">
    <property type="protein sequence ID" value="GHF93646.1"/>
    <property type="molecule type" value="Genomic_DNA"/>
</dbReference>
<evidence type="ECO:0000256" key="1">
    <source>
        <dbReference type="ARBA" id="ARBA00022553"/>
    </source>
</evidence>
<proteinExistence type="predicted"/>
<feature type="modified residue" description="4-aspartylphosphate" evidence="2">
    <location>
        <position position="74"/>
    </location>
</feature>
<protein>
    <recommendedName>
        <fullName evidence="3">Response regulatory domain-containing protein</fullName>
    </recommendedName>
</protein>
<comment type="caution">
    <text evidence="4">The sequence shown here is derived from an EMBL/GenBank/DDBJ whole genome shotgun (WGS) entry which is preliminary data.</text>
</comment>
<keyword evidence="1 2" id="KW-0597">Phosphoprotein</keyword>
<organism evidence="4 5">
    <name type="scientific">Deinococcus piscis</name>
    <dbReference type="NCBI Taxonomy" id="394230"/>
    <lineage>
        <taxon>Bacteria</taxon>
        <taxon>Thermotogati</taxon>
        <taxon>Deinococcota</taxon>
        <taxon>Deinococci</taxon>
        <taxon>Deinococcales</taxon>
        <taxon>Deinococcaceae</taxon>
        <taxon>Deinococcus</taxon>
    </lineage>
</organism>
<dbReference type="PROSITE" id="PS50110">
    <property type="entry name" value="RESPONSE_REGULATORY"/>
    <property type="match status" value="1"/>
</dbReference>
<dbReference type="SUPFAM" id="SSF52172">
    <property type="entry name" value="CheY-like"/>
    <property type="match status" value="1"/>
</dbReference>
<dbReference type="PANTHER" id="PTHR44591">
    <property type="entry name" value="STRESS RESPONSE REGULATOR PROTEIN 1"/>
    <property type="match status" value="1"/>
</dbReference>